<evidence type="ECO:0000313" key="7">
    <source>
        <dbReference type="EMBL" id="CAG6773895.1"/>
    </source>
</evidence>
<protein>
    <submittedName>
        <fullName evidence="7">CDGSH iron-sulfur domain-containing protein 3, mitochondrial</fullName>
    </submittedName>
</protein>
<sequence>MNSITRISQRVLLASNKYQACNYSKIREELLPKNMLDGYDNMAKQATNGKPYDKNPYKMVLEKDKVYLWCLCGHSKTQPLCDGTHNKPGFKKFIKEKPVKVKVEETKEYWLCNCKATKHRPFCDGTHRSEEIQSKFQT</sequence>
<dbReference type="InterPro" id="IPR052950">
    <property type="entry name" value="CISD"/>
</dbReference>
<dbReference type="SMART" id="SM00704">
    <property type="entry name" value="ZnF_CDGSH"/>
    <property type="match status" value="2"/>
</dbReference>
<evidence type="ECO:0000259" key="6">
    <source>
        <dbReference type="SMART" id="SM00704"/>
    </source>
</evidence>
<keyword evidence="2" id="KW-0479">Metal-binding</keyword>
<name>A0A8D9F3F7_9HEMI</name>
<feature type="domain" description="Iron-binding zinc finger CDGSH type" evidence="6">
    <location>
        <begin position="54"/>
        <end position="91"/>
    </location>
</feature>
<dbReference type="InterPro" id="IPR018967">
    <property type="entry name" value="FeS-contain_CDGSH-typ"/>
</dbReference>
<feature type="domain" description="Iron-binding zinc finger CDGSH type" evidence="6">
    <location>
        <begin position="96"/>
        <end position="133"/>
    </location>
</feature>
<dbReference type="AlphaFoldDB" id="A0A8D9F3F7"/>
<reference evidence="7" key="1">
    <citation type="submission" date="2021-05" db="EMBL/GenBank/DDBJ databases">
        <authorList>
            <person name="Alioto T."/>
            <person name="Alioto T."/>
            <person name="Gomez Garrido J."/>
        </authorList>
    </citation>
    <scope>NUCLEOTIDE SEQUENCE</scope>
</reference>
<dbReference type="EMBL" id="HBUF01255869">
    <property type="protein sequence ID" value="CAG6681490.1"/>
    <property type="molecule type" value="Transcribed_RNA"/>
</dbReference>
<dbReference type="GO" id="GO:0051537">
    <property type="term" value="F:2 iron, 2 sulfur cluster binding"/>
    <property type="evidence" value="ECO:0007669"/>
    <property type="project" value="UniProtKB-KW"/>
</dbReference>
<dbReference type="GO" id="GO:0046872">
    <property type="term" value="F:metal ion binding"/>
    <property type="evidence" value="ECO:0007669"/>
    <property type="project" value="UniProtKB-KW"/>
</dbReference>
<accession>A0A8D9F3F7</accession>
<keyword evidence="1" id="KW-0001">2Fe-2S</keyword>
<dbReference type="EMBL" id="HBUF01349527">
    <property type="protein sequence ID" value="CAG6712626.1"/>
    <property type="molecule type" value="Transcribed_RNA"/>
</dbReference>
<dbReference type="GO" id="GO:0005739">
    <property type="term" value="C:mitochondrion"/>
    <property type="evidence" value="ECO:0007669"/>
    <property type="project" value="TreeGrafter"/>
</dbReference>
<dbReference type="EMBL" id="HBUF01255868">
    <property type="protein sequence ID" value="CAG6681487.1"/>
    <property type="molecule type" value="Transcribed_RNA"/>
</dbReference>
<evidence type="ECO:0000256" key="5">
    <source>
        <dbReference type="ARBA" id="ARBA00034078"/>
    </source>
</evidence>
<dbReference type="EMBL" id="HBUF01349530">
    <property type="protein sequence ID" value="CAG6712638.1"/>
    <property type="molecule type" value="Transcribed_RNA"/>
</dbReference>
<dbReference type="Gene3D" id="3.40.5.90">
    <property type="entry name" value="CDGSH iron-sulfur domain, mitoNEET-type"/>
    <property type="match status" value="2"/>
</dbReference>
<proteinExistence type="predicted"/>
<dbReference type="EMBL" id="HBUF01349529">
    <property type="protein sequence ID" value="CAG6712634.1"/>
    <property type="molecule type" value="Transcribed_RNA"/>
</dbReference>
<evidence type="ECO:0000256" key="3">
    <source>
        <dbReference type="ARBA" id="ARBA00023004"/>
    </source>
</evidence>
<dbReference type="Pfam" id="PF09360">
    <property type="entry name" value="zf-CDGSH"/>
    <property type="match status" value="2"/>
</dbReference>
<dbReference type="EMBL" id="HBUF01592776">
    <property type="protein sequence ID" value="CAG6773895.1"/>
    <property type="molecule type" value="Transcribed_RNA"/>
</dbReference>
<keyword evidence="3" id="KW-0408">Iron</keyword>
<dbReference type="PANTHER" id="PTHR46491:SF3">
    <property type="entry name" value="CDGSH IRON-SULFUR DOMAIN-CONTAINING PROTEIN 3, MITOCHONDRIAL"/>
    <property type="match status" value="1"/>
</dbReference>
<evidence type="ECO:0000256" key="1">
    <source>
        <dbReference type="ARBA" id="ARBA00022714"/>
    </source>
</evidence>
<comment type="cofactor">
    <cofactor evidence="5">
        <name>[2Fe-2S] cluster</name>
        <dbReference type="ChEBI" id="CHEBI:190135"/>
    </cofactor>
</comment>
<dbReference type="PANTHER" id="PTHR46491">
    <property type="entry name" value="CDGSH IRON SULFUR DOMAIN PROTEIN HOMOLOG"/>
    <property type="match status" value="1"/>
</dbReference>
<evidence type="ECO:0000256" key="4">
    <source>
        <dbReference type="ARBA" id="ARBA00023014"/>
    </source>
</evidence>
<evidence type="ECO:0000256" key="2">
    <source>
        <dbReference type="ARBA" id="ARBA00022723"/>
    </source>
</evidence>
<dbReference type="InterPro" id="IPR042216">
    <property type="entry name" value="MitoNEET_CISD"/>
</dbReference>
<dbReference type="EMBL" id="HBUF01063139">
    <property type="protein sequence ID" value="CAG6626642.1"/>
    <property type="molecule type" value="Transcribed_RNA"/>
</dbReference>
<keyword evidence="4" id="KW-0411">Iron-sulfur</keyword>
<dbReference type="EMBL" id="HBUF01349528">
    <property type="protein sequence ID" value="CAG6712630.1"/>
    <property type="molecule type" value="Transcribed_RNA"/>
</dbReference>
<organism evidence="7">
    <name type="scientific">Cacopsylla melanoneura</name>
    <dbReference type="NCBI Taxonomy" id="428564"/>
    <lineage>
        <taxon>Eukaryota</taxon>
        <taxon>Metazoa</taxon>
        <taxon>Ecdysozoa</taxon>
        <taxon>Arthropoda</taxon>
        <taxon>Hexapoda</taxon>
        <taxon>Insecta</taxon>
        <taxon>Pterygota</taxon>
        <taxon>Neoptera</taxon>
        <taxon>Paraneoptera</taxon>
        <taxon>Hemiptera</taxon>
        <taxon>Sternorrhyncha</taxon>
        <taxon>Psylloidea</taxon>
        <taxon>Psyllidae</taxon>
        <taxon>Psyllinae</taxon>
        <taxon>Cacopsylla</taxon>
    </lineage>
</organism>